<keyword evidence="3" id="KW-0731">Sigma factor</keyword>
<name>A0A8J3QBR2_9ACTN</name>
<evidence type="ECO:0000256" key="4">
    <source>
        <dbReference type="ARBA" id="ARBA00023125"/>
    </source>
</evidence>
<dbReference type="GO" id="GO:0016987">
    <property type="term" value="F:sigma factor activity"/>
    <property type="evidence" value="ECO:0007669"/>
    <property type="project" value="UniProtKB-KW"/>
</dbReference>
<dbReference type="InterPro" id="IPR013324">
    <property type="entry name" value="RNA_pol_sigma_r3/r4-like"/>
</dbReference>
<evidence type="ECO:0000256" key="5">
    <source>
        <dbReference type="ARBA" id="ARBA00023163"/>
    </source>
</evidence>
<dbReference type="InterPro" id="IPR013325">
    <property type="entry name" value="RNA_pol_sigma_r2"/>
</dbReference>
<feature type="domain" description="RNA polymerase sigma factor 70 region 4 type 2" evidence="7">
    <location>
        <begin position="98"/>
        <end position="150"/>
    </location>
</feature>
<evidence type="ECO:0000259" key="6">
    <source>
        <dbReference type="Pfam" id="PF04542"/>
    </source>
</evidence>
<dbReference type="NCBIfam" id="TIGR02937">
    <property type="entry name" value="sigma70-ECF"/>
    <property type="match status" value="1"/>
</dbReference>
<dbReference type="SUPFAM" id="SSF88659">
    <property type="entry name" value="Sigma3 and sigma4 domains of RNA polymerase sigma factors"/>
    <property type="match status" value="1"/>
</dbReference>
<evidence type="ECO:0000256" key="1">
    <source>
        <dbReference type="ARBA" id="ARBA00010641"/>
    </source>
</evidence>
<dbReference type="InterPro" id="IPR014284">
    <property type="entry name" value="RNA_pol_sigma-70_dom"/>
</dbReference>
<dbReference type="Gene3D" id="1.10.1740.10">
    <property type="match status" value="1"/>
</dbReference>
<protein>
    <submittedName>
        <fullName evidence="8">RNA polymerase sigma24 factor</fullName>
    </submittedName>
</protein>
<keyword evidence="5" id="KW-0804">Transcription</keyword>
<evidence type="ECO:0000256" key="2">
    <source>
        <dbReference type="ARBA" id="ARBA00023015"/>
    </source>
</evidence>
<gene>
    <name evidence="8" type="ORF">Rhe02_57180</name>
</gene>
<dbReference type="InterPro" id="IPR014325">
    <property type="entry name" value="RNA_pol_sigma-E_actinobac"/>
</dbReference>
<dbReference type="InterPro" id="IPR039425">
    <property type="entry name" value="RNA_pol_sigma-70-like"/>
</dbReference>
<dbReference type="InterPro" id="IPR007627">
    <property type="entry name" value="RNA_pol_sigma70_r2"/>
</dbReference>
<dbReference type="Pfam" id="PF04542">
    <property type="entry name" value="Sigma70_r2"/>
    <property type="match status" value="1"/>
</dbReference>
<keyword evidence="9" id="KW-1185">Reference proteome</keyword>
<dbReference type="CDD" id="cd06171">
    <property type="entry name" value="Sigma70_r4"/>
    <property type="match status" value="1"/>
</dbReference>
<evidence type="ECO:0000256" key="3">
    <source>
        <dbReference type="ARBA" id="ARBA00023082"/>
    </source>
</evidence>
<comment type="similarity">
    <text evidence="1">Belongs to the sigma-70 factor family. ECF subfamily.</text>
</comment>
<dbReference type="PANTHER" id="PTHR43133">
    <property type="entry name" value="RNA POLYMERASE ECF-TYPE SIGMA FACTO"/>
    <property type="match status" value="1"/>
</dbReference>
<evidence type="ECO:0000313" key="9">
    <source>
        <dbReference type="Proteomes" id="UP000612899"/>
    </source>
</evidence>
<accession>A0A8J3QBR2</accession>
<keyword evidence="2" id="KW-0805">Transcription regulation</keyword>
<dbReference type="InterPro" id="IPR013249">
    <property type="entry name" value="RNA_pol_sigma70_r4_t2"/>
</dbReference>
<dbReference type="AlphaFoldDB" id="A0A8J3QBR2"/>
<dbReference type="GO" id="GO:0006352">
    <property type="term" value="P:DNA-templated transcription initiation"/>
    <property type="evidence" value="ECO:0007669"/>
    <property type="project" value="InterPro"/>
</dbReference>
<dbReference type="Pfam" id="PF08281">
    <property type="entry name" value="Sigma70_r4_2"/>
    <property type="match status" value="1"/>
</dbReference>
<dbReference type="GO" id="GO:0003677">
    <property type="term" value="F:DNA binding"/>
    <property type="evidence" value="ECO:0007669"/>
    <property type="project" value="UniProtKB-KW"/>
</dbReference>
<proteinExistence type="inferred from homology"/>
<sequence>MKDAEYTDFVSARLESLRRLAFLLCGDAHRADDLVQQAITKLYVRWRKLADVANLDQYLRTILLREFIDERRRSWAKVRLVAQAPEAAARSDDAAARLDLRAALLQLPKRQRAVVVLRFLSDLSVDDTAAALGCSAGTVKSQTADGLAKLRRLLGDELIAVASGRG</sequence>
<dbReference type="NCBIfam" id="TIGR02983">
    <property type="entry name" value="SigE-fam_strep"/>
    <property type="match status" value="1"/>
</dbReference>
<dbReference type="Proteomes" id="UP000612899">
    <property type="component" value="Unassembled WGS sequence"/>
</dbReference>
<dbReference type="EMBL" id="BONY01000038">
    <property type="protein sequence ID" value="GIH07651.1"/>
    <property type="molecule type" value="Genomic_DNA"/>
</dbReference>
<comment type="caution">
    <text evidence="8">The sequence shown here is derived from an EMBL/GenBank/DDBJ whole genome shotgun (WGS) entry which is preliminary data.</text>
</comment>
<dbReference type="Gene3D" id="1.10.10.10">
    <property type="entry name" value="Winged helix-like DNA-binding domain superfamily/Winged helix DNA-binding domain"/>
    <property type="match status" value="1"/>
</dbReference>
<evidence type="ECO:0000259" key="7">
    <source>
        <dbReference type="Pfam" id="PF08281"/>
    </source>
</evidence>
<feature type="domain" description="RNA polymerase sigma-70 region 2" evidence="6">
    <location>
        <begin position="12"/>
        <end position="75"/>
    </location>
</feature>
<dbReference type="InterPro" id="IPR036388">
    <property type="entry name" value="WH-like_DNA-bd_sf"/>
</dbReference>
<reference evidence="8" key="1">
    <citation type="submission" date="2021-01" db="EMBL/GenBank/DDBJ databases">
        <title>Whole genome shotgun sequence of Rhizocola hellebori NBRC 109834.</title>
        <authorList>
            <person name="Komaki H."/>
            <person name="Tamura T."/>
        </authorList>
    </citation>
    <scope>NUCLEOTIDE SEQUENCE</scope>
    <source>
        <strain evidence="8">NBRC 109834</strain>
    </source>
</reference>
<evidence type="ECO:0000313" key="8">
    <source>
        <dbReference type="EMBL" id="GIH07651.1"/>
    </source>
</evidence>
<keyword evidence="4" id="KW-0238">DNA-binding</keyword>
<organism evidence="8 9">
    <name type="scientific">Rhizocola hellebori</name>
    <dbReference type="NCBI Taxonomy" id="1392758"/>
    <lineage>
        <taxon>Bacteria</taxon>
        <taxon>Bacillati</taxon>
        <taxon>Actinomycetota</taxon>
        <taxon>Actinomycetes</taxon>
        <taxon>Micromonosporales</taxon>
        <taxon>Micromonosporaceae</taxon>
        <taxon>Rhizocola</taxon>
    </lineage>
</organism>
<dbReference type="SUPFAM" id="SSF88946">
    <property type="entry name" value="Sigma2 domain of RNA polymerase sigma factors"/>
    <property type="match status" value="1"/>
</dbReference>
<dbReference type="RefSeq" id="WP_203911427.1">
    <property type="nucleotide sequence ID" value="NZ_BONY01000038.1"/>
</dbReference>
<dbReference type="PANTHER" id="PTHR43133:SF50">
    <property type="entry name" value="ECF RNA POLYMERASE SIGMA FACTOR SIGM"/>
    <property type="match status" value="1"/>
</dbReference>